<evidence type="ECO:0000256" key="6">
    <source>
        <dbReference type="RuleBase" id="RU361188"/>
    </source>
</evidence>
<feature type="signal peptide" evidence="8">
    <location>
        <begin position="1"/>
        <end position="20"/>
    </location>
</feature>
<dbReference type="SUPFAM" id="SSF51445">
    <property type="entry name" value="(Trans)glycosidases"/>
    <property type="match status" value="3"/>
</dbReference>
<gene>
    <name evidence="11" type="ORF">IPOD504_LOCUS8018</name>
</gene>
<evidence type="ECO:0000256" key="2">
    <source>
        <dbReference type="ARBA" id="ARBA00005382"/>
    </source>
</evidence>
<keyword evidence="5 6" id="KW-0378">Hydrolase</keyword>
<keyword evidence="6" id="KW-0443">Lipid metabolism</keyword>
<evidence type="ECO:0000259" key="10">
    <source>
        <dbReference type="Pfam" id="PF17189"/>
    </source>
</evidence>
<evidence type="ECO:0000256" key="3">
    <source>
        <dbReference type="ARBA" id="ARBA00012658"/>
    </source>
</evidence>
<organism evidence="11 12">
    <name type="scientific">Iphiclides podalirius</name>
    <name type="common">scarce swallowtail</name>
    <dbReference type="NCBI Taxonomy" id="110791"/>
    <lineage>
        <taxon>Eukaryota</taxon>
        <taxon>Metazoa</taxon>
        <taxon>Ecdysozoa</taxon>
        <taxon>Arthropoda</taxon>
        <taxon>Hexapoda</taxon>
        <taxon>Insecta</taxon>
        <taxon>Pterygota</taxon>
        <taxon>Neoptera</taxon>
        <taxon>Endopterygota</taxon>
        <taxon>Lepidoptera</taxon>
        <taxon>Glossata</taxon>
        <taxon>Ditrysia</taxon>
        <taxon>Papilionoidea</taxon>
        <taxon>Papilionidae</taxon>
        <taxon>Papilioninae</taxon>
        <taxon>Iphiclides</taxon>
    </lineage>
</organism>
<feature type="compositionally biased region" description="Polar residues" evidence="7">
    <location>
        <begin position="379"/>
        <end position="392"/>
    </location>
</feature>
<keyword evidence="4 8" id="KW-0732">Signal</keyword>
<comment type="catalytic activity">
    <reaction evidence="1">
        <text>a beta-D-glucosyl-(1&lt;-&gt;1')-N-acylsphing-4-enine + H2O = an N-acylsphing-4-enine + D-glucose</text>
        <dbReference type="Rhea" id="RHEA:13269"/>
        <dbReference type="ChEBI" id="CHEBI:4167"/>
        <dbReference type="ChEBI" id="CHEBI:15377"/>
        <dbReference type="ChEBI" id="CHEBI:22801"/>
        <dbReference type="ChEBI" id="CHEBI:52639"/>
        <dbReference type="EC" id="3.2.1.45"/>
    </reaction>
    <physiologicalReaction direction="left-to-right" evidence="1">
        <dbReference type="Rhea" id="RHEA:13270"/>
    </physiologicalReaction>
</comment>
<evidence type="ECO:0000259" key="9">
    <source>
        <dbReference type="Pfam" id="PF02055"/>
    </source>
</evidence>
<keyword evidence="6" id="KW-0326">Glycosidase</keyword>
<accession>A0ABN8IDU3</accession>
<comment type="similarity">
    <text evidence="2 6">Belongs to the glycosyl hydrolase 30 family.</text>
</comment>
<name>A0ABN8IDU3_9NEOP</name>
<dbReference type="Gene3D" id="3.20.20.80">
    <property type="entry name" value="Glycosidases"/>
    <property type="match status" value="4"/>
</dbReference>
<evidence type="ECO:0000256" key="4">
    <source>
        <dbReference type="ARBA" id="ARBA00022729"/>
    </source>
</evidence>
<feature type="domain" description="Glycosyl hydrolase family 30 beta sandwich" evidence="10">
    <location>
        <begin position="1036"/>
        <end position="1088"/>
    </location>
</feature>
<evidence type="ECO:0000256" key="7">
    <source>
        <dbReference type="SAM" id="MobiDB-lite"/>
    </source>
</evidence>
<dbReference type="Pfam" id="PF17189">
    <property type="entry name" value="Glyco_hydro_30C"/>
    <property type="match status" value="2"/>
</dbReference>
<feature type="chain" id="PRO_5046451683" description="Glucosylceramidase" evidence="8">
    <location>
        <begin position="21"/>
        <end position="1096"/>
    </location>
</feature>
<feature type="domain" description="Glycosyl hydrolase family 30 TIM-barrel" evidence="9">
    <location>
        <begin position="422"/>
        <end position="595"/>
    </location>
</feature>
<feature type="region of interest" description="Disordered" evidence="7">
    <location>
        <begin position="286"/>
        <end position="309"/>
    </location>
</feature>
<evidence type="ECO:0000313" key="11">
    <source>
        <dbReference type="EMBL" id="CAH2051962.1"/>
    </source>
</evidence>
<dbReference type="InterPro" id="IPR033452">
    <property type="entry name" value="GH30_C"/>
</dbReference>
<feature type="region of interest" description="Disordered" evidence="7">
    <location>
        <begin position="361"/>
        <end position="392"/>
    </location>
</feature>
<dbReference type="EC" id="3.2.1.45" evidence="3 6"/>
<dbReference type="InterPro" id="IPR017853">
    <property type="entry name" value="GH"/>
</dbReference>
<proteinExistence type="inferred from homology"/>
<evidence type="ECO:0000256" key="5">
    <source>
        <dbReference type="ARBA" id="ARBA00022801"/>
    </source>
</evidence>
<dbReference type="PRINTS" id="PR00843">
    <property type="entry name" value="GLHYDRLASE30"/>
</dbReference>
<feature type="domain" description="Glycosyl hydrolase family 30 TIM-barrel" evidence="9">
    <location>
        <begin position="759"/>
        <end position="945"/>
    </location>
</feature>
<dbReference type="PANTHER" id="PTHR11069">
    <property type="entry name" value="GLUCOSYLCERAMIDASE"/>
    <property type="match status" value="1"/>
</dbReference>
<keyword evidence="6" id="KW-0746">Sphingolipid metabolism</keyword>
<feature type="domain" description="Glycosyl hydrolase family 30 TIM-barrel" evidence="9">
    <location>
        <begin position="621"/>
        <end position="684"/>
    </location>
</feature>
<feature type="compositionally biased region" description="Basic and acidic residues" evidence="7">
    <location>
        <begin position="288"/>
        <end position="301"/>
    </location>
</feature>
<dbReference type="InterPro" id="IPR033453">
    <property type="entry name" value="Glyco_hydro_30_TIM-barrel"/>
</dbReference>
<sequence>MWWKGFVIVQLIVLRNIIFSQPIIESGNDRSSKAIKYEECCPCPGANDVPSLRDEDFIPSQISSIVRSPVDECPCRFMGTDSEGSSSIFYPSFLRGVQPMESARDSKQGLKPLLQPEVGLASSVLETLKEATDEEYKEALARDASKIALKAAEPNFLDAEHDSTRNSVTIVINPRDLDDGYDAIPEASHVHETRCIHSPLGSSNSPIFDKQSPLAKKGLQLKDVEIIPPRKTNIEDTNRNNKKYMDLKVAGTDTKADILMMPKANDKQSSNECAVINSISVSDEYFSDDSKEIEPKSKEPDISTTPAVQSLIQDETEKTSLENGPMGVSESVCVITEIPDNDEQDFENECRIKTDFEDKSSEINDTKNDKEEKILDSAPESSNVKQNTFQQEEGTQNVYWDTETKNTEYVLELDPGTKYQTIEGFGTAATGSAGYNLKSLPSAAQENLIKSYFGVEGLEYNMLRVPIGACDFSLSEFAYNELPIDDYYLTNYTLTCEDLEYKIPIIKRIMEVSQTPVHIIGSTWSPPNWMKYFTEHNPTCGYLKNEYYQTYADYHLKFLEQYAGKGIPIWGITTTNEPTVAFNGIPAKSCIGWTDNQMMIKDHPKVLDYIDGLAVHYYDDVSVPVQNLNNNVVGWIDWNFCLDQNGGPNWTGNNVDSPIIVDAEKGEFFKQPMFYAMGHFSKFIPRGSRRIRVKETCSSKYIDEVAFLTPHNTIVLIAYNDNENATSVSVVLGGRQAALKLEGKSITTVEFNNEECKCSYFSSRGLEYNMLRVPIGGTDFSTHYYAYNEVPADDPDLTNYTLSYEDYNYKLPVIKACMDVSTSPVHIVGSVWSPPRWMKDPPEIAGVNHLKSKYMQTYALYHLKFLQSYSENGVQLWAITTTNEPLSGLLPLGTSQHLGWSAQNMGKWILENLGPTIRNSSFKDVKILAVDDQRFSIPMWFNIDLCNDVVGWIDWNMCLDTNGGPNWVENYVDSPIIVNAEKQEFYKQPMFYALGHFSKFLTRDSRRIELTNTTICTIPDDRGADDGKNIDQCNTDENMASYDSVAFQTPNQTIVVVIHNRGIEKSVVIKYGDKQATLQLEAASITTVEFPAEDVQ</sequence>
<evidence type="ECO:0000313" key="12">
    <source>
        <dbReference type="Proteomes" id="UP000837857"/>
    </source>
</evidence>
<dbReference type="InterPro" id="IPR001139">
    <property type="entry name" value="Glyco_hydro_30"/>
</dbReference>
<dbReference type="Proteomes" id="UP000837857">
    <property type="component" value="Chromosome 20"/>
</dbReference>
<feature type="compositionally biased region" description="Basic and acidic residues" evidence="7">
    <location>
        <begin position="361"/>
        <end position="375"/>
    </location>
</feature>
<keyword evidence="12" id="KW-1185">Reference proteome</keyword>
<dbReference type="Pfam" id="PF02055">
    <property type="entry name" value="Glyco_hydro_30"/>
    <property type="match status" value="3"/>
</dbReference>
<dbReference type="Gene3D" id="2.60.40.1180">
    <property type="entry name" value="Golgi alpha-mannosidase II"/>
    <property type="match status" value="2"/>
</dbReference>
<evidence type="ECO:0000256" key="1">
    <source>
        <dbReference type="ARBA" id="ARBA00001013"/>
    </source>
</evidence>
<feature type="domain" description="Glycosyl hydrolase family 30 beta sandwich" evidence="10">
    <location>
        <begin position="687"/>
        <end position="749"/>
    </location>
</feature>
<feature type="non-terminal residue" evidence="11">
    <location>
        <position position="1"/>
    </location>
</feature>
<dbReference type="EMBL" id="OW152832">
    <property type="protein sequence ID" value="CAH2051962.1"/>
    <property type="molecule type" value="Genomic_DNA"/>
</dbReference>
<reference evidence="11" key="1">
    <citation type="submission" date="2022-03" db="EMBL/GenBank/DDBJ databases">
        <authorList>
            <person name="Martin H S."/>
        </authorList>
    </citation>
    <scope>NUCLEOTIDE SEQUENCE</scope>
</reference>
<evidence type="ECO:0000256" key="8">
    <source>
        <dbReference type="SAM" id="SignalP"/>
    </source>
</evidence>
<dbReference type="InterPro" id="IPR013780">
    <property type="entry name" value="Glyco_hydro_b"/>
</dbReference>
<protein>
    <recommendedName>
        <fullName evidence="3 6">Glucosylceramidase</fullName>
        <ecNumber evidence="3 6">3.2.1.45</ecNumber>
    </recommendedName>
</protein>
<dbReference type="PANTHER" id="PTHR11069:SF23">
    <property type="entry name" value="LYSOSOMAL ACID GLUCOSYLCERAMIDASE"/>
    <property type="match status" value="1"/>
</dbReference>